<sequence>MKTILAVAALAVYMILVIGDFVLMPEAIFIPVSLALSASIFLGAPYAVRRFACAKPLPMPLALGATLSLVGIVYMLFAAITPEKLTLFAIICLLALNAVLALLCVVLLTQDKQGSNGGVAA</sequence>
<dbReference type="EMBL" id="ATHI01000026">
    <property type="protein sequence ID" value="EPR33004.1"/>
    <property type="molecule type" value="Genomic_DNA"/>
</dbReference>
<accession>S7UGP6</accession>
<keyword evidence="1" id="KW-1133">Transmembrane helix</keyword>
<keyword evidence="3" id="KW-1185">Reference proteome</keyword>
<feature type="transmembrane region" description="Helical" evidence="1">
    <location>
        <begin position="86"/>
        <end position="108"/>
    </location>
</feature>
<dbReference type="PATRIC" id="fig|1121439.3.peg.1797"/>
<comment type="caution">
    <text evidence="2">The sequence shown here is derived from an EMBL/GenBank/DDBJ whole genome shotgun (WGS) entry which is preliminary data.</text>
</comment>
<organism evidence="2 3">
    <name type="scientific">Alkalidesulfovibrio alkalitolerans DSM 16529</name>
    <dbReference type="NCBI Taxonomy" id="1121439"/>
    <lineage>
        <taxon>Bacteria</taxon>
        <taxon>Pseudomonadati</taxon>
        <taxon>Thermodesulfobacteriota</taxon>
        <taxon>Desulfovibrionia</taxon>
        <taxon>Desulfovibrionales</taxon>
        <taxon>Desulfovibrionaceae</taxon>
        <taxon>Alkalidesulfovibrio</taxon>
    </lineage>
</organism>
<evidence type="ECO:0000313" key="3">
    <source>
        <dbReference type="Proteomes" id="UP000014975"/>
    </source>
</evidence>
<dbReference type="Proteomes" id="UP000014975">
    <property type="component" value="Unassembled WGS sequence"/>
</dbReference>
<reference evidence="2 3" key="1">
    <citation type="journal article" date="2013" name="Genome Announc.">
        <title>Draft genome sequences for three mercury-methylating, sulfate-reducing bacteria.</title>
        <authorList>
            <person name="Brown S.D."/>
            <person name="Hurt R.A.Jr."/>
            <person name="Gilmour C.C."/>
            <person name="Elias D.A."/>
        </authorList>
    </citation>
    <scope>NUCLEOTIDE SEQUENCE [LARGE SCALE GENOMIC DNA]</scope>
    <source>
        <strain evidence="2 3">DSM 16529</strain>
    </source>
</reference>
<protein>
    <submittedName>
        <fullName evidence="2">Uncharacterized protein</fullName>
    </submittedName>
</protein>
<evidence type="ECO:0000313" key="2">
    <source>
        <dbReference type="EMBL" id="EPR33004.1"/>
    </source>
</evidence>
<evidence type="ECO:0000256" key="1">
    <source>
        <dbReference type="SAM" id="Phobius"/>
    </source>
</evidence>
<dbReference type="eggNOG" id="ENOG5031D8F">
    <property type="taxonomic scope" value="Bacteria"/>
</dbReference>
<keyword evidence="1" id="KW-0812">Transmembrane</keyword>
<keyword evidence="1" id="KW-0472">Membrane</keyword>
<feature type="transmembrane region" description="Helical" evidence="1">
    <location>
        <begin position="60"/>
        <end position="80"/>
    </location>
</feature>
<proteinExistence type="predicted"/>
<dbReference type="RefSeq" id="WP_020887139.1">
    <property type="nucleotide sequence ID" value="NZ_ATHI01000026.1"/>
</dbReference>
<dbReference type="AlphaFoldDB" id="S7UGP6"/>
<name>S7UGP6_9BACT</name>
<gene>
    <name evidence="2" type="ORF">dsat_0445</name>
</gene>
<feature type="transmembrane region" description="Helical" evidence="1">
    <location>
        <begin position="29"/>
        <end position="48"/>
    </location>
</feature>